<sequence>MLSLRRERVEKQNSRGEIVRKEQVTMTKKLNASNKAQAKKPEWPPSKAVLLSNPYKQFPPQGRQLDYIKEKDLADDDTNSEKSEDGVTNSEESQAESSNSESEADEAEDEDISSEESQVESSNSEESEVDEAEDEDIGSEESEAQDINSEESSEEVEDSDDEPPRPLIDINGSERNLPTGRFSFPWFILRIASSSFIPLCQLPPSVDSIPYTGERLSFPN</sequence>
<feature type="compositionally biased region" description="Polar residues" evidence="1">
    <location>
        <begin position="24"/>
        <end position="36"/>
    </location>
</feature>
<evidence type="ECO:0000313" key="2">
    <source>
        <dbReference type="EMBL" id="KAG2395059.1"/>
    </source>
</evidence>
<evidence type="ECO:0000313" key="3">
    <source>
        <dbReference type="Proteomes" id="UP000743370"/>
    </source>
</evidence>
<dbReference type="EMBL" id="JABFOF010000006">
    <property type="protein sequence ID" value="KAG2395059.1"/>
    <property type="molecule type" value="Genomic_DNA"/>
</dbReference>
<feature type="compositionally biased region" description="Basic and acidic residues" evidence="1">
    <location>
        <begin position="1"/>
        <end position="23"/>
    </location>
</feature>
<evidence type="ECO:0000256" key="1">
    <source>
        <dbReference type="SAM" id="MobiDB-lite"/>
    </source>
</evidence>
<feature type="compositionally biased region" description="Low complexity" evidence="1">
    <location>
        <begin position="90"/>
        <end position="101"/>
    </location>
</feature>
<dbReference type="AlphaFoldDB" id="A0A8T0K722"/>
<feature type="compositionally biased region" description="Acidic residues" evidence="1">
    <location>
        <begin position="102"/>
        <end position="161"/>
    </location>
</feature>
<proteinExistence type="predicted"/>
<reference evidence="2 3" key="1">
    <citation type="submission" date="2020-05" db="EMBL/GenBank/DDBJ databases">
        <title>Vigna angularis (adzuki bean) Var. LongXiaoDou No. 4 denovo assembly.</title>
        <authorList>
            <person name="Xiang H."/>
        </authorList>
    </citation>
    <scope>NUCLEOTIDE SEQUENCE [LARGE SCALE GENOMIC DNA]</scope>
    <source>
        <tissue evidence="2">Leaf</tissue>
    </source>
</reference>
<name>A0A8T0K722_PHAAN</name>
<gene>
    <name evidence="2" type="ORF">HKW66_Vig0075650</name>
</gene>
<protein>
    <submittedName>
        <fullName evidence="2">Uncharacterized protein</fullName>
    </submittedName>
</protein>
<comment type="caution">
    <text evidence="2">The sequence shown here is derived from an EMBL/GenBank/DDBJ whole genome shotgun (WGS) entry which is preliminary data.</text>
</comment>
<accession>A0A8T0K722</accession>
<dbReference type="Proteomes" id="UP000743370">
    <property type="component" value="Unassembled WGS sequence"/>
</dbReference>
<feature type="region of interest" description="Disordered" evidence="1">
    <location>
        <begin position="1"/>
        <end position="179"/>
    </location>
</feature>
<organism evidence="2 3">
    <name type="scientific">Phaseolus angularis</name>
    <name type="common">Azuki bean</name>
    <name type="synonym">Vigna angularis</name>
    <dbReference type="NCBI Taxonomy" id="3914"/>
    <lineage>
        <taxon>Eukaryota</taxon>
        <taxon>Viridiplantae</taxon>
        <taxon>Streptophyta</taxon>
        <taxon>Embryophyta</taxon>
        <taxon>Tracheophyta</taxon>
        <taxon>Spermatophyta</taxon>
        <taxon>Magnoliopsida</taxon>
        <taxon>eudicotyledons</taxon>
        <taxon>Gunneridae</taxon>
        <taxon>Pentapetalae</taxon>
        <taxon>rosids</taxon>
        <taxon>fabids</taxon>
        <taxon>Fabales</taxon>
        <taxon>Fabaceae</taxon>
        <taxon>Papilionoideae</taxon>
        <taxon>50 kb inversion clade</taxon>
        <taxon>NPAAA clade</taxon>
        <taxon>indigoferoid/millettioid clade</taxon>
        <taxon>Phaseoleae</taxon>
        <taxon>Vigna</taxon>
    </lineage>
</organism>